<gene>
    <name evidence="2" type="ORF">HQ394_09800</name>
</gene>
<dbReference type="AlphaFoldDB" id="A0A7H1N1I3"/>
<evidence type="ECO:0000313" key="2">
    <source>
        <dbReference type="EMBL" id="QNT69569.1"/>
    </source>
</evidence>
<dbReference type="Proteomes" id="UP000516369">
    <property type="component" value="Chromosome"/>
</dbReference>
<evidence type="ECO:0000256" key="1">
    <source>
        <dbReference type="SAM" id="MobiDB-lite"/>
    </source>
</evidence>
<dbReference type="SUPFAM" id="SSF50494">
    <property type="entry name" value="Trypsin-like serine proteases"/>
    <property type="match status" value="1"/>
</dbReference>
<dbReference type="KEGG" id="dvn:HQ394_09800"/>
<dbReference type="InterPro" id="IPR043504">
    <property type="entry name" value="Peptidase_S1_PA_chymotrypsin"/>
</dbReference>
<name>A0A7H1N1I3_9PROT</name>
<reference evidence="2 3" key="1">
    <citation type="submission" date="2020-05" db="EMBL/GenBank/DDBJ databases">
        <title>Complete closed genome sequence of Defluviicoccus vanus.</title>
        <authorList>
            <person name="Bessarab I."/>
            <person name="Arumugam K."/>
            <person name="Maszenan A.M."/>
            <person name="Seviour R.J."/>
            <person name="Williams R.B."/>
        </authorList>
    </citation>
    <scope>NUCLEOTIDE SEQUENCE [LARGE SCALE GENOMIC DNA]</scope>
    <source>
        <strain evidence="2 3">Ben 114</strain>
    </source>
</reference>
<dbReference type="RefSeq" id="WP_190260089.1">
    <property type="nucleotide sequence ID" value="NZ_CP053923.1"/>
</dbReference>
<accession>A0A7H1N1I3</accession>
<proteinExistence type="predicted"/>
<feature type="region of interest" description="Disordered" evidence="1">
    <location>
        <begin position="58"/>
        <end position="86"/>
    </location>
</feature>
<keyword evidence="3" id="KW-1185">Reference proteome</keyword>
<dbReference type="EMBL" id="CP053923">
    <property type="protein sequence ID" value="QNT69569.1"/>
    <property type="molecule type" value="Genomic_DNA"/>
</dbReference>
<sequence>MATTDPNLARQFLHSFSRTLEGAEAATRGLRDQGDVRSKIDACRQGLALIREKAERRSTGASSGLESLAAPASASPPPTRDAHDDVVGDAEKGLSRLLAEGESARLSRAEAFGLEVVLLTDGSRPSLFVQNDSIDFAERWNAATAGNWRTRLQARLPRIRDALRSVGRVDLVDGSQRNAIGTAFLIAPNRVLTNKHVLQDIAFRDGGQWRFIGRIEVEFAGELDVRRERLCLVTGVHFASRDAISEDIELAKMDVAILDIAPAGSDPLPPPLSILADDTELVRGAETYLVGYPAVADDALSSEDVRRTFGTAIYGRKRLSPGTVIDGPLTFEDGNTPNRVFTHDCSTLGGSSGSCVLDLFEGGRYAVGLHFGGLKEAGANYAHALQRLRDPLEAAGATYATPRG</sequence>
<evidence type="ECO:0000313" key="3">
    <source>
        <dbReference type="Proteomes" id="UP000516369"/>
    </source>
</evidence>
<feature type="compositionally biased region" description="Low complexity" evidence="1">
    <location>
        <begin position="59"/>
        <end position="73"/>
    </location>
</feature>
<organism evidence="2 3">
    <name type="scientific">Defluviicoccus vanus</name>
    <dbReference type="NCBI Taxonomy" id="111831"/>
    <lineage>
        <taxon>Bacteria</taxon>
        <taxon>Pseudomonadati</taxon>
        <taxon>Pseudomonadota</taxon>
        <taxon>Alphaproteobacteria</taxon>
        <taxon>Rhodospirillales</taxon>
        <taxon>Rhodospirillaceae</taxon>
        <taxon>Defluviicoccus</taxon>
    </lineage>
</organism>
<protein>
    <submittedName>
        <fullName evidence="2">Trypsin-like peptidase domain-containing protein</fullName>
    </submittedName>
</protein>
<dbReference type="Pfam" id="PF13365">
    <property type="entry name" value="Trypsin_2"/>
    <property type="match status" value="1"/>
</dbReference>
<dbReference type="InterPro" id="IPR009003">
    <property type="entry name" value="Peptidase_S1_PA"/>
</dbReference>
<dbReference type="Gene3D" id="2.40.10.10">
    <property type="entry name" value="Trypsin-like serine proteases"/>
    <property type="match status" value="2"/>
</dbReference>